<comment type="caution">
    <text evidence="4">The sequence shown here is derived from an EMBL/GenBank/DDBJ whole genome shotgun (WGS) entry which is preliminary data.</text>
</comment>
<feature type="domain" description="PucR C-terminal helix-turn-helix" evidence="2">
    <location>
        <begin position="488"/>
        <end position="545"/>
    </location>
</feature>
<dbReference type="InterPro" id="IPR042070">
    <property type="entry name" value="PucR_C-HTH_sf"/>
</dbReference>
<dbReference type="Pfam" id="PF13556">
    <property type="entry name" value="HTH_30"/>
    <property type="match status" value="1"/>
</dbReference>
<dbReference type="PANTHER" id="PTHR33744:SF17">
    <property type="entry name" value="CONSERVED PROTEIN"/>
    <property type="match status" value="1"/>
</dbReference>
<organism evidence="4 5">
    <name type="scientific">Herbiconiux daphne</name>
    <dbReference type="NCBI Taxonomy" id="2970914"/>
    <lineage>
        <taxon>Bacteria</taxon>
        <taxon>Bacillati</taxon>
        <taxon>Actinomycetota</taxon>
        <taxon>Actinomycetes</taxon>
        <taxon>Micrococcales</taxon>
        <taxon>Microbacteriaceae</taxon>
        <taxon>Herbiconiux</taxon>
    </lineage>
</organism>
<keyword evidence="5" id="KW-1185">Reference proteome</keyword>
<dbReference type="Pfam" id="PF17853">
    <property type="entry name" value="GGDEF_2"/>
    <property type="match status" value="1"/>
</dbReference>
<evidence type="ECO:0000256" key="1">
    <source>
        <dbReference type="ARBA" id="ARBA00006754"/>
    </source>
</evidence>
<sequence>MEPLSIDESMRPTVSLGGLLTEVGSTVLDVAYGRVDPDAAVSAVVLLDPFDPPTSLEGAIVLGAGISGPAAIIDLLEVLSEGSAVALVLREPVGFDADVADAVAETGIAVFGLSRGVGWVQVATAFANILAVHAPAGADEAGASGRIDTEYLFEIANAVSQLLDAPITIEDLNSHIVAYSDDQGRADDARKRSVLAKQVPENYVESFRSNGLFKSVYAADEVVHLDSIGDGVHPRAIVRVAAGNEVLGSLWAVVDEPLTGAQERSFVEAARLVALQLMHGRAEFDAERRARRAVLTGLLAGGASARSVARQHQLDSGSFCVLAVELVPGESDDRDHQAESVARQSRIAHALALHLSAVHPGSVAGTVGGTVYGVLHLRAEPESRSAYTQQVAQRFVDRMAKDAVVVTLGSVVRDVADIETSRREADRTMQLVRSSARWAGPRAVRSEDVQMDVLLLEVHERISARKDQLVGPVPELIAFDDENDTDFAKTLDAFLSAFGDIAKTAAVLHLHPNTCRYRLRRIAEMTGLDVNDPDARFNAMLQLRLLAM</sequence>
<dbReference type="PANTHER" id="PTHR33744">
    <property type="entry name" value="CARBOHYDRATE DIACID REGULATOR"/>
    <property type="match status" value="1"/>
</dbReference>
<gene>
    <name evidence="4" type="ORF">N1032_12185</name>
</gene>
<dbReference type="InterPro" id="IPR041522">
    <property type="entry name" value="CdaR_GGDEF"/>
</dbReference>
<accession>A0ABT2H3I8</accession>
<reference evidence="4" key="1">
    <citation type="submission" date="2022-08" db="EMBL/GenBank/DDBJ databases">
        <authorList>
            <person name="Deng Y."/>
            <person name="Han X.-F."/>
            <person name="Zhang Y.-Q."/>
        </authorList>
    </citation>
    <scope>NUCLEOTIDE SEQUENCE</scope>
    <source>
        <strain evidence="4">CPCC 203386</strain>
    </source>
</reference>
<dbReference type="Proteomes" id="UP001165586">
    <property type="component" value="Unassembled WGS sequence"/>
</dbReference>
<evidence type="ECO:0000313" key="4">
    <source>
        <dbReference type="EMBL" id="MCS5734498.1"/>
    </source>
</evidence>
<proteinExistence type="inferred from homology"/>
<feature type="domain" description="CdaR GGDEF-like" evidence="3">
    <location>
        <begin position="307"/>
        <end position="430"/>
    </location>
</feature>
<evidence type="ECO:0000259" key="2">
    <source>
        <dbReference type="Pfam" id="PF13556"/>
    </source>
</evidence>
<dbReference type="Gene3D" id="1.10.10.2840">
    <property type="entry name" value="PucR C-terminal helix-turn-helix domain"/>
    <property type="match status" value="1"/>
</dbReference>
<evidence type="ECO:0000259" key="3">
    <source>
        <dbReference type="Pfam" id="PF17853"/>
    </source>
</evidence>
<dbReference type="EMBL" id="JANLCJ010000004">
    <property type="protein sequence ID" value="MCS5734498.1"/>
    <property type="molecule type" value="Genomic_DNA"/>
</dbReference>
<dbReference type="InterPro" id="IPR051448">
    <property type="entry name" value="CdaR-like_regulators"/>
</dbReference>
<evidence type="ECO:0000313" key="5">
    <source>
        <dbReference type="Proteomes" id="UP001165586"/>
    </source>
</evidence>
<dbReference type="RefSeq" id="WP_259539362.1">
    <property type="nucleotide sequence ID" value="NZ_JANLCJ010000004.1"/>
</dbReference>
<name>A0ABT2H3I8_9MICO</name>
<dbReference type="InterPro" id="IPR025736">
    <property type="entry name" value="PucR_C-HTH_dom"/>
</dbReference>
<comment type="similarity">
    <text evidence="1">Belongs to the CdaR family.</text>
</comment>
<protein>
    <submittedName>
        <fullName evidence="4">Helix-turn-helix domain-containing protein</fullName>
    </submittedName>
</protein>